<evidence type="ECO:0000313" key="4">
    <source>
        <dbReference type="Proteomes" id="UP001172102"/>
    </source>
</evidence>
<dbReference type="EMBL" id="JAUKUA010000004">
    <property type="protein sequence ID" value="KAK0715417.1"/>
    <property type="molecule type" value="Genomic_DNA"/>
</dbReference>
<evidence type="ECO:0000256" key="2">
    <source>
        <dbReference type="SAM" id="Phobius"/>
    </source>
</evidence>
<name>A0AA40DVV5_9PEZI</name>
<feature type="transmembrane region" description="Helical" evidence="2">
    <location>
        <begin position="335"/>
        <end position="355"/>
    </location>
</feature>
<evidence type="ECO:0000313" key="3">
    <source>
        <dbReference type="EMBL" id="KAK0715417.1"/>
    </source>
</evidence>
<keyword evidence="2" id="KW-0812">Transmembrane</keyword>
<feature type="region of interest" description="Disordered" evidence="1">
    <location>
        <begin position="232"/>
        <end position="269"/>
    </location>
</feature>
<keyword evidence="2" id="KW-1133">Transmembrane helix</keyword>
<reference evidence="3" key="1">
    <citation type="submission" date="2023-06" db="EMBL/GenBank/DDBJ databases">
        <title>Genome-scale phylogeny and comparative genomics of the fungal order Sordariales.</title>
        <authorList>
            <consortium name="Lawrence Berkeley National Laboratory"/>
            <person name="Hensen N."/>
            <person name="Bonometti L."/>
            <person name="Westerberg I."/>
            <person name="Brannstrom I.O."/>
            <person name="Guillou S."/>
            <person name="Cros-Aarteil S."/>
            <person name="Calhoun S."/>
            <person name="Haridas S."/>
            <person name="Kuo A."/>
            <person name="Mondo S."/>
            <person name="Pangilinan J."/>
            <person name="Riley R."/>
            <person name="Labutti K."/>
            <person name="Andreopoulos B."/>
            <person name="Lipzen A."/>
            <person name="Chen C."/>
            <person name="Yanf M."/>
            <person name="Daum C."/>
            <person name="Ng V."/>
            <person name="Clum A."/>
            <person name="Steindorff A."/>
            <person name="Ohm R."/>
            <person name="Martin F."/>
            <person name="Silar P."/>
            <person name="Natvig D."/>
            <person name="Lalanne C."/>
            <person name="Gautier V."/>
            <person name="Ament-Velasquez S.L."/>
            <person name="Kruys A."/>
            <person name="Hutchinson M.I."/>
            <person name="Powell A.J."/>
            <person name="Barry K."/>
            <person name="Miller A.N."/>
            <person name="Grigoriev I.V."/>
            <person name="Debuchy R."/>
            <person name="Gladieux P."/>
            <person name="Thoren M.H."/>
            <person name="Johannesson H."/>
        </authorList>
    </citation>
    <scope>NUCLEOTIDE SEQUENCE</scope>
    <source>
        <strain evidence="3">SMH4607-1</strain>
    </source>
</reference>
<protein>
    <submittedName>
        <fullName evidence="3">Uncharacterized protein</fullName>
    </submittedName>
</protein>
<feature type="transmembrane region" description="Helical" evidence="2">
    <location>
        <begin position="409"/>
        <end position="428"/>
    </location>
</feature>
<keyword evidence="2" id="KW-0472">Membrane</keyword>
<feature type="transmembrane region" description="Helical" evidence="2">
    <location>
        <begin position="160"/>
        <end position="184"/>
    </location>
</feature>
<feature type="transmembrane region" description="Helical" evidence="2">
    <location>
        <begin position="78"/>
        <end position="100"/>
    </location>
</feature>
<sequence length="443" mass="48432">MAPRSTADRLWPSRQTAIWYIMFAYPGLWGSERVRKIRRLSGWARVPVYLAILLFNWSDLGSFFEYPRTRGNGSLQGLLVFAVVMNGLFPVVDVGISSALRNTHLKLCQPWQRHYPAIHGLIAAPILYMATGLLVLVLSACFPDLWPDGAKGTNGFLAPIGIVGPAVVLFMAVFQLSALFILLYHPSFGLPKGYEPIYQSKNLAPEEGSDCQHAPCGHLAVRFLGQQGKADDMPLNTADSDPTALAPPNPDGSPVAQNVRHKADQDQGGPQGMEFYSSLKSWSALSSIERIHVPNIRMLVVVATLLDTIAGWLYFGITIQLPRCPESCPSGKCVFAVVLPLMGVLIACLVTFVAYQRKRVVLRAHVLTLFGLVLVFFALSIYMSTILLKTADSEAIAEMGKGFKGILRAAGYLTAASLGLFVAVPSVWEIMQSWGIHIFGART</sequence>
<feature type="transmembrane region" description="Helical" evidence="2">
    <location>
        <begin position="42"/>
        <end position="58"/>
    </location>
</feature>
<gene>
    <name evidence="3" type="ORF">B0H67DRAFT_580656</name>
</gene>
<evidence type="ECO:0000256" key="1">
    <source>
        <dbReference type="SAM" id="MobiDB-lite"/>
    </source>
</evidence>
<feature type="transmembrane region" description="Helical" evidence="2">
    <location>
        <begin position="121"/>
        <end position="140"/>
    </location>
</feature>
<dbReference type="AlphaFoldDB" id="A0AA40DVV5"/>
<accession>A0AA40DVV5</accession>
<comment type="caution">
    <text evidence="3">The sequence shown here is derived from an EMBL/GenBank/DDBJ whole genome shotgun (WGS) entry which is preliminary data.</text>
</comment>
<feature type="transmembrane region" description="Helical" evidence="2">
    <location>
        <begin position="296"/>
        <end position="315"/>
    </location>
</feature>
<keyword evidence="4" id="KW-1185">Reference proteome</keyword>
<dbReference type="Proteomes" id="UP001172102">
    <property type="component" value="Unassembled WGS sequence"/>
</dbReference>
<feature type="transmembrane region" description="Helical" evidence="2">
    <location>
        <begin position="367"/>
        <end position="389"/>
    </location>
</feature>
<proteinExistence type="predicted"/>
<organism evidence="3 4">
    <name type="scientific">Lasiosphaeris hirsuta</name>
    <dbReference type="NCBI Taxonomy" id="260670"/>
    <lineage>
        <taxon>Eukaryota</taxon>
        <taxon>Fungi</taxon>
        <taxon>Dikarya</taxon>
        <taxon>Ascomycota</taxon>
        <taxon>Pezizomycotina</taxon>
        <taxon>Sordariomycetes</taxon>
        <taxon>Sordariomycetidae</taxon>
        <taxon>Sordariales</taxon>
        <taxon>Lasiosphaeriaceae</taxon>
        <taxon>Lasiosphaeris</taxon>
    </lineage>
</organism>